<feature type="compositionally biased region" description="Low complexity" evidence="9">
    <location>
        <begin position="392"/>
        <end position="404"/>
    </location>
</feature>
<dbReference type="PANTHER" id="PTHR24223:SF356">
    <property type="entry name" value="ATP-BINDING CASSETTE TRANSPORTER ABC4"/>
    <property type="match status" value="1"/>
</dbReference>
<dbReference type="Gene3D" id="3.40.50.300">
    <property type="entry name" value="P-loop containing nucleotide triphosphate hydrolases"/>
    <property type="match status" value="2"/>
</dbReference>
<evidence type="ECO:0000256" key="1">
    <source>
        <dbReference type="ARBA" id="ARBA00004141"/>
    </source>
</evidence>
<dbReference type="CDD" id="cd03244">
    <property type="entry name" value="ABCC_MRP_domain2"/>
    <property type="match status" value="1"/>
</dbReference>
<dbReference type="Pfam" id="PF00664">
    <property type="entry name" value="ABC_membrane"/>
    <property type="match status" value="2"/>
</dbReference>
<keyword evidence="14" id="KW-1185">Reference proteome</keyword>
<gene>
    <name evidence="13" type="ORF">CALCODRAFT_465184</name>
</gene>
<feature type="domain" description="ABC transporter" evidence="11">
    <location>
        <begin position="651"/>
        <end position="889"/>
    </location>
</feature>
<name>A0A165IID9_9BASI</name>
<feature type="transmembrane region" description="Helical" evidence="10">
    <location>
        <begin position="984"/>
        <end position="1008"/>
    </location>
</feature>
<feature type="transmembrane region" description="Helical" evidence="10">
    <location>
        <begin position="549"/>
        <end position="570"/>
    </location>
</feature>
<keyword evidence="8 10" id="KW-0472">Membrane</keyword>
<keyword evidence="13" id="KW-0378">Hydrolase</keyword>
<evidence type="ECO:0000259" key="12">
    <source>
        <dbReference type="PROSITE" id="PS50929"/>
    </source>
</evidence>
<dbReference type="GO" id="GO:0016020">
    <property type="term" value="C:membrane"/>
    <property type="evidence" value="ECO:0007669"/>
    <property type="project" value="UniProtKB-SubCell"/>
</dbReference>
<dbReference type="GO" id="GO:0005524">
    <property type="term" value="F:ATP binding"/>
    <property type="evidence" value="ECO:0007669"/>
    <property type="project" value="UniProtKB-KW"/>
</dbReference>
<proteinExistence type="predicted"/>
<dbReference type="GO" id="GO:0140359">
    <property type="term" value="F:ABC-type transporter activity"/>
    <property type="evidence" value="ECO:0007669"/>
    <property type="project" value="InterPro"/>
</dbReference>
<feature type="transmembrane region" description="Helical" evidence="10">
    <location>
        <begin position="466"/>
        <end position="485"/>
    </location>
</feature>
<feature type="transmembrane region" description="Helical" evidence="10">
    <location>
        <begin position="72"/>
        <end position="97"/>
    </location>
</feature>
<dbReference type="FunFam" id="3.40.50.300:FF:000838">
    <property type="entry name" value="ABC multidrug transporter (Eurofung)"/>
    <property type="match status" value="1"/>
</dbReference>
<feature type="transmembrane region" description="Helical" evidence="10">
    <location>
        <begin position="340"/>
        <end position="363"/>
    </location>
</feature>
<dbReference type="InterPro" id="IPR036640">
    <property type="entry name" value="ABC1_TM_sf"/>
</dbReference>
<evidence type="ECO:0000256" key="8">
    <source>
        <dbReference type="ARBA" id="ARBA00023136"/>
    </source>
</evidence>
<evidence type="ECO:0000256" key="5">
    <source>
        <dbReference type="ARBA" id="ARBA00022741"/>
    </source>
</evidence>
<comment type="subcellular location">
    <subcellularLocation>
        <location evidence="1">Membrane</location>
        <topology evidence="1">Multi-pass membrane protein</topology>
    </subcellularLocation>
</comment>
<dbReference type="SUPFAM" id="SSF52540">
    <property type="entry name" value="P-loop containing nucleoside triphosphate hydrolases"/>
    <property type="match status" value="2"/>
</dbReference>
<dbReference type="PROSITE" id="PS50929">
    <property type="entry name" value="ABC_TM1F"/>
    <property type="match status" value="2"/>
</dbReference>
<dbReference type="PROSITE" id="PS50893">
    <property type="entry name" value="ABC_TRANSPORTER_2"/>
    <property type="match status" value="2"/>
</dbReference>
<dbReference type="SUPFAM" id="SSF90123">
    <property type="entry name" value="ABC transporter transmembrane region"/>
    <property type="match status" value="2"/>
</dbReference>
<feature type="domain" description="ABC transmembrane type-1" evidence="12">
    <location>
        <begin position="304"/>
        <end position="609"/>
    </location>
</feature>
<evidence type="ECO:0000313" key="14">
    <source>
        <dbReference type="Proteomes" id="UP000076842"/>
    </source>
</evidence>
<dbReference type="InterPro" id="IPR003439">
    <property type="entry name" value="ABC_transporter-like_ATP-bd"/>
</dbReference>
<dbReference type="CDD" id="cd03250">
    <property type="entry name" value="ABCC_MRP_domain1"/>
    <property type="match status" value="1"/>
</dbReference>
<feature type="transmembrane region" description="Helical" evidence="10">
    <location>
        <begin position="183"/>
        <end position="203"/>
    </location>
</feature>
<evidence type="ECO:0000256" key="3">
    <source>
        <dbReference type="ARBA" id="ARBA00022692"/>
    </source>
</evidence>
<feature type="domain" description="ABC transmembrane type-1" evidence="12">
    <location>
        <begin position="946"/>
        <end position="1215"/>
    </location>
</feature>
<evidence type="ECO:0000256" key="7">
    <source>
        <dbReference type="ARBA" id="ARBA00022989"/>
    </source>
</evidence>
<keyword evidence="7 10" id="KW-1133">Transmembrane helix</keyword>
<dbReference type="SMART" id="SM00382">
    <property type="entry name" value="AAA"/>
    <property type="match status" value="2"/>
</dbReference>
<dbReference type="PROSITE" id="PS00211">
    <property type="entry name" value="ABC_TRANSPORTER_1"/>
    <property type="match status" value="2"/>
</dbReference>
<feature type="transmembrane region" description="Helical" evidence="10">
    <location>
        <begin position="145"/>
        <end position="163"/>
    </location>
</feature>
<dbReference type="CDD" id="cd18604">
    <property type="entry name" value="ABC_6TM_VMR1_D2_like"/>
    <property type="match status" value="1"/>
</dbReference>
<feature type="transmembrane region" description="Helical" evidence="10">
    <location>
        <begin position="1195"/>
        <end position="1216"/>
    </location>
</feature>
<dbReference type="InterPro" id="IPR050173">
    <property type="entry name" value="ABC_transporter_C-like"/>
</dbReference>
<dbReference type="STRING" id="1353952.A0A165IID9"/>
<keyword evidence="6" id="KW-0067">ATP-binding</keyword>
<dbReference type="CDD" id="cd18596">
    <property type="entry name" value="ABC_6TM_VMR1_D1_like"/>
    <property type="match status" value="1"/>
</dbReference>
<sequence>MDSCTGRDAWWEPRLIPCYAAVLSAVSLIIWATTQTRKLGSLGEVAGTGLDDVRRPALAKLRRHVQDKGGKVAYTFHVLRVLSTATLVTLAVVRLLVDSNHVDDTTINHFLDCQRQMDLYSVLSYIYTAALFLTALVVQQKATKVLTFNAGIVLFAQFCVFGWRNFWPLMVFGGTPADVQYPGITWTEAGFLILSGIIIPLIIPEPYVPVDPKHPSTPPPEQTASLASINFFYFLEPFMYRSFVEKKIEHASIPVLADYDQSANLEMLGGPLMDPWRRRELGLKERHLIYGLMEFFLRSTLLQVFIVTVNVIATFLGPIAINRLLRYLEIGGEGALVRPWVWIALIFVSRMLFSLGENGYLYVTNRVFVHTENLLLQLIFAQSLRMRISSPTAKDSAPASSAASQTGEATDGPDNNSTAPSVINVNTLIGADIPAILDGREFVFFFVQLPLEVIASVWFLTTVLGWSAVVGMVFMVGTIPLPGLLTKRIGETQKIQLEKTDLRVKSITESLNILRMIKMFAWESAVSQRIEERRKEELKVTRKRRLLELIMNNLAWVLPVTSMVITYGAHTLIFHKELNASIVFSSMSIFDLLRMDLVAITRDLNSMINAKISLDRVDNFLRKTPLLDAFETDPDDLSLLPHDDLDHSNVIGFHNATFAWDRKADGSNSRNFRLTFEGDVIFKRGGINLIIGPTGCGKTSLLMALLGEMHFQPLSPYGWYSLPRKGGVAFAVQESWVMNATIKDNILFGCDFDEQRYKSVLQQCALEPDLAIFAAGDETEVGEKGITLSGGQKARITLARAIYSKAEVILLDDILSALDVHTAKWIVERCLQGELVRHRTVILVTHAVPLVGPIADYITELDGYGQVKSHGPPAKELIESAKQAQKEPQDGLQNGHEIHDALDEKPHGQKADGKLLIDEERAQGRLKWAAMELMLSSYGGVVFWMLLAAILFASQLSDILLTWWLGAWASAYETQPKAVPAAYYLGIFIAFSLTYTGLSMVGNIGYIYRSMRACQRVHELLMESVMGATLRWIDTTPRGRIISRFTQDIRDVDGPLTQWFIVFIGRSLQMVLKFSAVMVGSPVMLVPGLVIAVIGFSIGQVYLYVQMGVKRIRSNWKSPIYNHFSATIAGVVSIRAYGAQEAFTLELFKRLDAYSAPSRCFQNLHRWIASRVDTLGALFATGVAVYLVYFKGHEAAGKTGFSLTMAIGFAGMILWWMRTANSMEVTANSLERIRDYIDIDHEPKRSKAGEPPAYWPASGAIRVEKLSAKYSEESPLVLQDVTFEVQSGERVGIVGRTGSGKSTLALSLLRLIPTTGEVYFDGLPTSSLNLDAIRGNLTIIPQEPVLVSGNLRSNLDPFGQEDDAVLNDALRSTGLLDRGENNISLDTVVSDAGGNFSVGERQLIALARAIVRNTRLLLLDEATASVDHETDDIIQASIRRELKGATLLTIAHRLRTIMDYDKIMVLDAGKLIEFDTPVALLEKKDSLFRNLVEESGDRDDLKAIARQAGTS</sequence>
<feature type="transmembrane region" description="Helical" evidence="10">
    <location>
        <begin position="14"/>
        <end position="32"/>
    </location>
</feature>
<feature type="transmembrane region" description="Helical" evidence="10">
    <location>
        <begin position="1085"/>
        <end position="1105"/>
    </location>
</feature>
<keyword evidence="2" id="KW-0813">Transport</keyword>
<dbReference type="OrthoDB" id="6500128at2759"/>
<feature type="transmembrane region" description="Helical" evidence="10">
    <location>
        <begin position="941"/>
        <end position="964"/>
    </location>
</feature>
<evidence type="ECO:0000256" key="2">
    <source>
        <dbReference type="ARBA" id="ARBA00022448"/>
    </source>
</evidence>
<feature type="transmembrane region" description="Helical" evidence="10">
    <location>
        <begin position="295"/>
        <end position="320"/>
    </location>
</feature>
<feature type="region of interest" description="Disordered" evidence="9">
    <location>
        <begin position="392"/>
        <end position="418"/>
    </location>
</feature>
<dbReference type="Gene3D" id="1.20.1560.10">
    <property type="entry name" value="ABC transporter type 1, transmembrane domain"/>
    <property type="match status" value="2"/>
</dbReference>
<dbReference type="Proteomes" id="UP000076842">
    <property type="component" value="Unassembled WGS sequence"/>
</dbReference>
<organism evidence="13 14">
    <name type="scientific">Calocera cornea HHB12733</name>
    <dbReference type="NCBI Taxonomy" id="1353952"/>
    <lineage>
        <taxon>Eukaryota</taxon>
        <taxon>Fungi</taxon>
        <taxon>Dikarya</taxon>
        <taxon>Basidiomycota</taxon>
        <taxon>Agaricomycotina</taxon>
        <taxon>Dacrymycetes</taxon>
        <taxon>Dacrymycetales</taxon>
        <taxon>Dacrymycetaceae</taxon>
        <taxon>Calocera</taxon>
    </lineage>
</organism>
<accession>A0A165IID9</accession>
<keyword evidence="4" id="KW-0677">Repeat</keyword>
<feature type="transmembrane region" description="Helical" evidence="10">
    <location>
        <begin position="1168"/>
        <end position="1189"/>
    </location>
</feature>
<dbReference type="PANTHER" id="PTHR24223">
    <property type="entry name" value="ATP-BINDING CASSETTE SUB-FAMILY C"/>
    <property type="match status" value="1"/>
</dbReference>
<dbReference type="InterPro" id="IPR003593">
    <property type="entry name" value="AAA+_ATPase"/>
</dbReference>
<evidence type="ECO:0000256" key="9">
    <source>
        <dbReference type="SAM" id="MobiDB-lite"/>
    </source>
</evidence>
<dbReference type="GO" id="GO:0016887">
    <property type="term" value="F:ATP hydrolysis activity"/>
    <property type="evidence" value="ECO:0007669"/>
    <property type="project" value="InterPro"/>
</dbReference>
<evidence type="ECO:0000256" key="6">
    <source>
        <dbReference type="ARBA" id="ARBA00022840"/>
    </source>
</evidence>
<dbReference type="InterPro" id="IPR011527">
    <property type="entry name" value="ABC1_TM_dom"/>
</dbReference>
<evidence type="ECO:0000313" key="13">
    <source>
        <dbReference type="EMBL" id="KZT60611.1"/>
    </source>
</evidence>
<dbReference type="InterPro" id="IPR027417">
    <property type="entry name" value="P-loop_NTPase"/>
</dbReference>
<dbReference type="EMBL" id="KV423929">
    <property type="protein sequence ID" value="KZT60611.1"/>
    <property type="molecule type" value="Genomic_DNA"/>
</dbReference>
<protein>
    <submittedName>
        <fullName evidence="13">p-loop containing nucleoside triphosphate hydrolase protein</fullName>
    </submittedName>
</protein>
<feature type="transmembrane region" description="Helical" evidence="10">
    <location>
        <begin position="117"/>
        <end position="138"/>
    </location>
</feature>
<evidence type="ECO:0000256" key="10">
    <source>
        <dbReference type="SAM" id="Phobius"/>
    </source>
</evidence>
<feature type="compositionally biased region" description="Polar residues" evidence="9">
    <location>
        <begin position="405"/>
        <end position="418"/>
    </location>
</feature>
<dbReference type="InParanoid" id="A0A165IID9"/>
<evidence type="ECO:0000256" key="4">
    <source>
        <dbReference type="ARBA" id="ARBA00022737"/>
    </source>
</evidence>
<feature type="domain" description="ABC transporter" evidence="11">
    <location>
        <begin position="1261"/>
        <end position="1493"/>
    </location>
</feature>
<dbReference type="Pfam" id="PF00005">
    <property type="entry name" value="ABC_tran"/>
    <property type="match status" value="2"/>
</dbReference>
<dbReference type="FunFam" id="1.20.1560.10:FF:000013">
    <property type="entry name" value="ABC transporter C family member 2"/>
    <property type="match status" value="1"/>
</dbReference>
<keyword evidence="3 10" id="KW-0812">Transmembrane</keyword>
<reference evidence="13 14" key="1">
    <citation type="journal article" date="2016" name="Mol. Biol. Evol.">
        <title>Comparative Genomics of Early-Diverging Mushroom-Forming Fungi Provides Insights into the Origins of Lignocellulose Decay Capabilities.</title>
        <authorList>
            <person name="Nagy L.G."/>
            <person name="Riley R."/>
            <person name="Tritt A."/>
            <person name="Adam C."/>
            <person name="Daum C."/>
            <person name="Floudas D."/>
            <person name="Sun H."/>
            <person name="Yadav J.S."/>
            <person name="Pangilinan J."/>
            <person name="Larsson K.H."/>
            <person name="Matsuura K."/>
            <person name="Barry K."/>
            <person name="Labutti K."/>
            <person name="Kuo R."/>
            <person name="Ohm R.A."/>
            <person name="Bhattacharya S.S."/>
            <person name="Shirouzu T."/>
            <person name="Yoshinaga Y."/>
            <person name="Martin F.M."/>
            <person name="Grigoriev I.V."/>
            <person name="Hibbett D.S."/>
        </authorList>
    </citation>
    <scope>NUCLEOTIDE SEQUENCE [LARGE SCALE GENOMIC DNA]</scope>
    <source>
        <strain evidence="13 14">HHB12733</strain>
    </source>
</reference>
<feature type="transmembrane region" description="Helical" evidence="10">
    <location>
        <begin position="442"/>
        <end position="460"/>
    </location>
</feature>
<evidence type="ECO:0000259" key="11">
    <source>
        <dbReference type="PROSITE" id="PS50893"/>
    </source>
</evidence>
<dbReference type="InterPro" id="IPR017871">
    <property type="entry name" value="ABC_transporter-like_CS"/>
</dbReference>
<keyword evidence="5" id="KW-0547">Nucleotide-binding</keyword>